<gene>
    <name evidence="3" type="ORF">BIU88_09415</name>
</gene>
<keyword evidence="1" id="KW-0732">Signal</keyword>
<dbReference type="Pfam" id="PF01497">
    <property type="entry name" value="Peripla_BP_2"/>
    <property type="match status" value="1"/>
</dbReference>
<dbReference type="OrthoDB" id="9812528at2"/>
<dbReference type="PANTHER" id="PTHR30535:SF34">
    <property type="entry name" value="MOLYBDATE-BINDING PROTEIN MOLA"/>
    <property type="match status" value="1"/>
</dbReference>
<proteinExistence type="predicted"/>
<organism evidence="3 4">
    <name type="scientific">Chlorobaculum limnaeum</name>
    <dbReference type="NCBI Taxonomy" id="274537"/>
    <lineage>
        <taxon>Bacteria</taxon>
        <taxon>Pseudomonadati</taxon>
        <taxon>Chlorobiota</taxon>
        <taxon>Chlorobiia</taxon>
        <taxon>Chlorobiales</taxon>
        <taxon>Chlorobiaceae</taxon>
        <taxon>Chlorobaculum</taxon>
    </lineage>
</organism>
<dbReference type="Proteomes" id="UP000095185">
    <property type="component" value="Chromosome"/>
</dbReference>
<dbReference type="PROSITE" id="PS50983">
    <property type="entry name" value="FE_B12_PBP"/>
    <property type="match status" value="1"/>
</dbReference>
<dbReference type="KEGG" id="clz:BIU88_09415"/>
<evidence type="ECO:0000313" key="4">
    <source>
        <dbReference type="Proteomes" id="UP000095185"/>
    </source>
</evidence>
<keyword evidence="4" id="KW-1185">Reference proteome</keyword>
<feature type="chain" id="PRO_5009106516" evidence="1">
    <location>
        <begin position="26"/>
        <end position="390"/>
    </location>
</feature>
<evidence type="ECO:0000313" key="3">
    <source>
        <dbReference type="EMBL" id="AOS84326.1"/>
    </source>
</evidence>
<dbReference type="EMBL" id="CP017305">
    <property type="protein sequence ID" value="AOS84326.1"/>
    <property type="molecule type" value="Genomic_DNA"/>
</dbReference>
<dbReference type="InterPro" id="IPR050902">
    <property type="entry name" value="ABC_Transporter_SBP"/>
</dbReference>
<evidence type="ECO:0000259" key="2">
    <source>
        <dbReference type="PROSITE" id="PS50983"/>
    </source>
</evidence>
<dbReference type="STRING" id="274537.BIU88_09415"/>
<dbReference type="AlphaFoldDB" id="A0A1D8CZG2"/>
<dbReference type="Gene3D" id="3.40.50.1980">
    <property type="entry name" value="Nitrogenase molybdenum iron protein domain"/>
    <property type="match status" value="2"/>
</dbReference>
<sequence length="390" mass="43845">MNKRKSLFGWWLFPALSVCLVLCQACQSPTEKRAVKESLSVHVQPLRYAKLFSMKKHDGYTRIEVFSSSHEKRTPAMRYLLVPRGAAIPRHDSDERVVRVPLGNVTCESGFQVALLELIGASDAIAGVSGEVRVGQDWIHRKIDDGSIAVTGLMRSMNMEKLVSVNPDMVFINTSAAGSDIPAKLGSYGLLPGLFSASLEDHPLGALEWIRFMGAFFGRDSLAAAIFSEKERAYLQVQEKARGLHERPTVIAGYMRKGTWSTMGSSNWFVAMLDHAGADYLFRDQELDRGHMLSGEVAMEKGAEADFWLNTHSRVSTMPELLSEDLRYQAFRSVREGRVYNNNNRCFSNGRSSFWDAGMTEPHLILADLITIFHPELMPGHKLYYYRKLE</sequence>
<accession>A0A1D8CZG2</accession>
<reference evidence="3" key="1">
    <citation type="submission" date="2016-09" db="EMBL/GenBank/DDBJ databases">
        <title>Genome sequence of Chlorobaculum limnaeum.</title>
        <authorList>
            <person name="Liu Z."/>
            <person name="Tank M."/>
            <person name="Bryant D.A."/>
        </authorList>
    </citation>
    <scope>NUCLEOTIDE SEQUENCE [LARGE SCALE GENOMIC DNA]</scope>
    <source>
        <strain evidence="3">DSM 1677</strain>
    </source>
</reference>
<dbReference type="InterPro" id="IPR002491">
    <property type="entry name" value="ABC_transptr_periplasmic_BD"/>
</dbReference>
<dbReference type="GO" id="GO:0071281">
    <property type="term" value="P:cellular response to iron ion"/>
    <property type="evidence" value="ECO:0007669"/>
    <property type="project" value="TreeGrafter"/>
</dbReference>
<name>A0A1D8CZG2_CHLLM</name>
<dbReference type="SUPFAM" id="SSF53807">
    <property type="entry name" value="Helical backbone' metal receptor"/>
    <property type="match status" value="1"/>
</dbReference>
<evidence type="ECO:0000256" key="1">
    <source>
        <dbReference type="SAM" id="SignalP"/>
    </source>
</evidence>
<feature type="domain" description="Fe/B12 periplasmic-binding" evidence="2">
    <location>
        <begin position="104"/>
        <end position="377"/>
    </location>
</feature>
<feature type="signal peptide" evidence="1">
    <location>
        <begin position="1"/>
        <end position="25"/>
    </location>
</feature>
<protein>
    <submittedName>
        <fullName evidence="3">Iron ABC transporter substrate-binding protein</fullName>
    </submittedName>
</protein>
<dbReference type="PANTHER" id="PTHR30535">
    <property type="entry name" value="VITAMIN B12-BINDING PROTEIN"/>
    <property type="match status" value="1"/>
</dbReference>